<reference evidence="1" key="1">
    <citation type="submission" date="2021-11" db="EMBL/GenBank/DDBJ databases">
        <title>Description of a new species Pelosinus isolated from the bottom sediments of Lake Baikal.</title>
        <authorList>
            <person name="Zakharyuk A."/>
        </authorList>
    </citation>
    <scope>NUCLEOTIDE SEQUENCE</scope>
    <source>
        <strain evidence="1">Bkl1</strain>
    </source>
</reference>
<proteinExistence type="predicted"/>
<evidence type="ECO:0000313" key="1">
    <source>
        <dbReference type="EMBL" id="MCC5468532.1"/>
    </source>
</evidence>
<dbReference type="Proteomes" id="UP001165492">
    <property type="component" value="Unassembled WGS sequence"/>
</dbReference>
<comment type="caution">
    <text evidence="1">The sequence shown here is derived from an EMBL/GenBank/DDBJ whole genome shotgun (WGS) entry which is preliminary data.</text>
</comment>
<sequence length="69" mass="7765">MSIIIRSVSGYCPYLDAEYSIAVKYAVTRSLSQHEPGYKPIGFDCDESESCSYGERNKCPIYEDELATN</sequence>
<dbReference type="EMBL" id="JAJHJB010000076">
    <property type="protein sequence ID" value="MCC5468532.1"/>
    <property type="molecule type" value="Genomic_DNA"/>
</dbReference>
<keyword evidence="2" id="KW-1185">Reference proteome</keyword>
<name>A0ABS8HZC3_9FIRM</name>
<organism evidence="1 2">
    <name type="scientific">Pelosinus baikalensis</name>
    <dbReference type="NCBI Taxonomy" id="2892015"/>
    <lineage>
        <taxon>Bacteria</taxon>
        <taxon>Bacillati</taxon>
        <taxon>Bacillota</taxon>
        <taxon>Negativicutes</taxon>
        <taxon>Selenomonadales</taxon>
        <taxon>Sporomusaceae</taxon>
        <taxon>Pelosinus</taxon>
    </lineage>
</organism>
<protein>
    <submittedName>
        <fullName evidence="1">Uncharacterized protein</fullName>
    </submittedName>
</protein>
<evidence type="ECO:0000313" key="2">
    <source>
        <dbReference type="Proteomes" id="UP001165492"/>
    </source>
</evidence>
<accession>A0ABS8HZC3</accession>
<gene>
    <name evidence="1" type="ORF">LMF89_24665</name>
</gene>
<dbReference type="RefSeq" id="WP_229537420.1">
    <property type="nucleotide sequence ID" value="NZ_JAJHJB010000076.1"/>
</dbReference>